<sequence>MPALAGADPEHPEFPARVGRLLAEAASAMDVSPRPPAQVRAAEEQQARRTVLAVLALLAVVALVVAVVSVVNHLTHSPTPVHAPAQQSPPVPVPANPPPSPPR</sequence>
<feature type="compositionally biased region" description="Pro residues" evidence="1">
    <location>
        <begin position="87"/>
        <end position="103"/>
    </location>
</feature>
<feature type="region of interest" description="Disordered" evidence="1">
    <location>
        <begin position="76"/>
        <end position="103"/>
    </location>
</feature>
<keyword evidence="2" id="KW-0472">Membrane</keyword>
<evidence type="ECO:0000256" key="2">
    <source>
        <dbReference type="SAM" id="Phobius"/>
    </source>
</evidence>
<name>A0A0T6LLU8_WENVI</name>
<keyword evidence="2" id="KW-1133">Transmembrane helix</keyword>
<dbReference type="eggNOG" id="COG1595">
    <property type="taxonomic scope" value="Bacteria"/>
</dbReference>
<proteinExistence type="predicted"/>
<keyword evidence="4" id="KW-1185">Reference proteome</keyword>
<evidence type="ECO:0000313" key="4">
    <source>
        <dbReference type="Proteomes" id="UP000050867"/>
    </source>
</evidence>
<accession>A0A0T6LLU8</accession>
<keyword evidence="2" id="KW-0812">Transmembrane</keyword>
<comment type="caution">
    <text evidence="3">The sequence shown here is derived from an EMBL/GenBank/DDBJ whole genome shotgun (WGS) entry which is preliminary data.</text>
</comment>
<dbReference type="Proteomes" id="UP000050867">
    <property type="component" value="Unassembled WGS sequence"/>
</dbReference>
<protein>
    <submittedName>
        <fullName evidence="3">Uncharacterized protein</fullName>
    </submittedName>
</protein>
<dbReference type="EMBL" id="LLZU01000038">
    <property type="protein sequence ID" value="KRV46881.1"/>
    <property type="molecule type" value="Genomic_DNA"/>
</dbReference>
<evidence type="ECO:0000256" key="1">
    <source>
        <dbReference type="SAM" id="MobiDB-lite"/>
    </source>
</evidence>
<evidence type="ECO:0000313" key="3">
    <source>
        <dbReference type="EMBL" id="KRV46881.1"/>
    </source>
</evidence>
<dbReference type="AlphaFoldDB" id="A0A0T6LLU8"/>
<organism evidence="3 4">
    <name type="scientific">Wenjunlia vitaminophila</name>
    <name type="common">Streptomyces vitaminophilus</name>
    <dbReference type="NCBI Taxonomy" id="76728"/>
    <lineage>
        <taxon>Bacteria</taxon>
        <taxon>Bacillati</taxon>
        <taxon>Actinomycetota</taxon>
        <taxon>Actinomycetes</taxon>
        <taxon>Kitasatosporales</taxon>
        <taxon>Streptomycetaceae</taxon>
        <taxon>Wenjunlia</taxon>
    </lineage>
</organism>
<reference evidence="3 4" key="1">
    <citation type="submission" date="2015-10" db="EMBL/GenBank/DDBJ databases">
        <title>Draft genome sequence of pyrrolomycin-producing Streptomyces vitaminophilus.</title>
        <authorList>
            <person name="Graham D.E."/>
            <person name="Mahan K.M."/>
            <person name="Klingeman D.M."/>
            <person name="Hettich R.L."/>
            <person name="Parry R.J."/>
        </authorList>
    </citation>
    <scope>NUCLEOTIDE SEQUENCE [LARGE SCALE GENOMIC DNA]</scope>
    <source>
        <strain evidence="3 4">ATCC 31673</strain>
    </source>
</reference>
<dbReference type="RefSeq" id="WP_058032950.1">
    <property type="nucleotide sequence ID" value="NZ_LLZU01000038.1"/>
</dbReference>
<gene>
    <name evidence="3" type="ORF">AQ490_08860</name>
</gene>
<feature type="transmembrane region" description="Helical" evidence="2">
    <location>
        <begin position="50"/>
        <end position="71"/>
    </location>
</feature>